<comment type="caution">
    <text evidence="4">The sequence shown here is derived from an EMBL/GenBank/DDBJ whole genome shotgun (WGS) entry which is preliminary data.</text>
</comment>
<accession>A0ABD2Q409</accession>
<dbReference type="InterPro" id="IPR009003">
    <property type="entry name" value="Peptidase_S1_PA"/>
</dbReference>
<evidence type="ECO:0000313" key="4">
    <source>
        <dbReference type="EMBL" id="KAL3314330.1"/>
    </source>
</evidence>
<sequence>MASTALLALLSAILLLSSSGDGYGLSKRIVGGTLSTRGQWPWLVSLHMIKRSPDVEDVPYVLPKELVEKIDKFLAKAFPSQDLRVGTMSPKMLTLLLEKLKTSQSVSKHQPTFEGHMCAGSLINEQWVLSAKHCFNKATDVNLTDDASRWTAELGEHSLSGIDGHERSHRISKIIMHEPLDVVVENDIALIKLSEPVEFTRHIRPITLATPAETYEPGKICAVAGWGHTTYEGEMSDEIMHIHIPLLSKRDCDPLSKVNENEFCAGGGVEDACQYDSGGPLVCLKDGVYEQLGIVARGRGCGDGHGGVYTDVRGHLRWILETMASN</sequence>
<dbReference type="CDD" id="cd00190">
    <property type="entry name" value="Tryp_SPc"/>
    <property type="match status" value="1"/>
</dbReference>
<dbReference type="PROSITE" id="PS50240">
    <property type="entry name" value="TRYPSIN_DOM"/>
    <property type="match status" value="1"/>
</dbReference>
<keyword evidence="1" id="KW-1015">Disulfide bond</keyword>
<feature type="chain" id="PRO_5044785187" description="Peptidase S1 domain-containing protein" evidence="2">
    <location>
        <begin position="23"/>
        <end position="326"/>
    </location>
</feature>
<evidence type="ECO:0000256" key="2">
    <source>
        <dbReference type="SAM" id="SignalP"/>
    </source>
</evidence>
<evidence type="ECO:0000256" key="1">
    <source>
        <dbReference type="ARBA" id="ARBA00023157"/>
    </source>
</evidence>
<reference evidence="4 5" key="1">
    <citation type="submission" date="2024-11" db="EMBL/GenBank/DDBJ databases">
        <title>Adaptive evolution of stress response genes in parasites aligns with host niche diversity.</title>
        <authorList>
            <person name="Hahn C."/>
            <person name="Resl P."/>
        </authorList>
    </citation>
    <scope>NUCLEOTIDE SEQUENCE [LARGE SCALE GENOMIC DNA]</scope>
    <source>
        <strain evidence="4">EGGRZ-B1_66</strain>
        <tissue evidence="4">Body</tissue>
    </source>
</reference>
<dbReference type="InterPro" id="IPR043504">
    <property type="entry name" value="Peptidase_S1_PA_chymotrypsin"/>
</dbReference>
<evidence type="ECO:0000259" key="3">
    <source>
        <dbReference type="PROSITE" id="PS50240"/>
    </source>
</evidence>
<feature type="domain" description="Peptidase S1" evidence="3">
    <location>
        <begin position="29"/>
        <end position="324"/>
    </location>
</feature>
<dbReference type="Proteomes" id="UP001626550">
    <property type="component" value="Unassembled WGS sequence"/>
</dbReference>
<dbReference type="PRINTS" id="PR00722">
    <property type="entry name" value="CHYMOTRYPSIN"/>
</dbReference>
<proteinExistence type="predicted"/>
<dbReference type="SUPFAM" id="SSF50494">
    <property type="entry name" value="Trypsin-like serine proteases"/>
    <property type="match status" value="2"/>
</dbReference>
<dbReference type="Pfam" id="PF00089">
    <property type="entry name" value="Trypsin"/>
    <property type="match status" value="1"/>
</dbReference>
<name>A0ABD2Q409_9PLAT</name>
<dbReference type="InterPro" id="IPR001254">
    <property type="entry name" value="Trypsin_dom"/>
</dbReference>
<keyword evidence="2" id="KW-0732">Signal</keyword>
<dbReference type="SMART" id="SM00020">
    <property type="entry name" value="Tryp_SPc"/>
    <property type="match status" value="1"/>
</dbReference>
<dbReference type="PANTHER" id="PTHR24252:SF7">
    <property type="entry name" value="HYALIN"/>
    <property type="match status" value="1"/>
</dbReference>
<evidence type="ECO:0000313" key="5">
    <source>
        <dbReference type="Proteomes" id="UP001626550"/>
    </source>
</evidence>
<dbReference type="AlphaFoldDB" id="A0ABD2Q409"/>
<feature type="signal peptide" evidence="2">
    <location>
        <begin position="1"/>
        <end position="22"/>
    </location>
</feature>
<dbReference type="FunFam" id="2.40.10.10:FF:000068">
    <property type="entry name" value="transmembrane protease serine 2"/>
    <property type="match status" value="1"/>
</dbReference>
<dbReference type="Gene3D" id="2.40.10.10">
    <property type="entry name" value="Trypsin-like serine proteases"/>
    <property type="match status" value="1"/>
</dbReference>
<protein>
    <recommendedName>
        <fullName evidence="3">Peptidase S1 domain-containing protein</fullName>
    </recommendedName>
</protein>
<keyword evidence="5" id="KW-1185">Reference proteome</keyword>
<gene>
    <name evidence="4" type="ORF">Ciccas_007051</name>
</gene>
<dbReference type="InterPro" id="IPR001314">
    <property type="entry name" value="Peptidase_S1A"/>
</dbReference>
<organism evidence="4 5">
    <name type="scientific">Cichlidogyrus casuarinus</name>
    <dbReference type="NCBI Taxonomy" id="1844966"/>
    <lineage>
        <taxon>Eukaryota</taxon>
        <taxon>Metazoa</taxon>
        <taxon>Spiralia</taxon>
        <taxon>Lophotrochozoa</taxon>
        <taxon>Platyhelminthes</taxon>
        <taxon>Monogenea</taxon>
        <taxon>Monopisthocotylea</taxon>
        <taxon>Dactylogyridea</taxon>
        <taxon>Ancyrocephalidae</taxon>
        <taxon>Cichlidogyrus</taxon>
    </lineage>
</organism>
<dbReference type="EMBL" id="JBJKFK010001029">
    <property type="protein sequence ID" value="KAL3314330.1"/>
    <property type="molecule type" value="Genomic_DNA"/>
</dbReference>
<dbReference type="PANTHER" id="PTHR24252">
    <property type="entry name" value="ACROSIN-RELATED"/>
    <property type="match status" value="1"/>
</dbReference>